<evidence type="ECO:0000313" key="2">
    <source>
        <dbReference type="EMBL" id="TYB77575.1"/>
    </source>
</evidence>
<organism evidence="2 3">
    <name type="scientific">Maritimibacter fusiformis</name>
    <dbReference type="NCBI Taxonomy" id="2603819"/>
    <lineage>
        <taxon>Bacteria</taxon>
        <taxon>Pseudomonadati</taxon>
        <taxon>Pseudomonadota</taxon>
        <taxon>Alphaproteobacteria</taxon>
        <taxon>Rhodobacterales</taxon>
        <taxon>Roseobacteraceae</taxon>
        <taxon>Maritimibacter</taxon>
    </lineage>
</organism>
<name>A0A5D0R9L7_9RHOB</name>
<evidence type="ECO:0008006" key="4">
    <source>
        <dbReference type="Google" id="ProtNLM"/>
    </source>
</evidence>
<keyword evidence="1" id="KW-0732">Signal</keyword>
<gene>
    <name evidence="2" type="ORF">FVF75_15020</name>
</gene>
<dbReference type="Proteomes" id="UP000322080">
    <property type="component" value="Unassembled WGS sequence"/>
</dbReference>
<dbReference type="EMBL" id="VSIY01000015">
    <property type="protein sequence ID" value="TYB77575.1"/>
    <property type="molecule type" value="Genomic_DNA"/>
</dbReference>
<accession>A0A5D0R9L7</accession>
<feature type="chain" id="PRO_5022880110" description="Cytochrome c domain-containing protein" evidence="1">
    <location>
        <begin position="24"/>
        <end position="136"/>
    </location>
</feature>
<comment type="caution">
    <text evidence="2">The sequence shown here is derived from an EMBL/GenBank/DDBJ whole genome shotgun (WGS) entry which is preliminary data.</text>
</comment>
<sequence length="136" mass="14302">MSRMFAAAFGGFLTLCAPATVFAGDTDTDACVEAWKADVQRMVNSRCVTCHQNAAPAGNLSLQRGTAPGSLIDQPSDQSELVYVKPGSLEDSYLFRKLEGTHLEAGGSGQRMPLGGSLSESDLAIIETWITGCAGE</sequence>
<dbReference type="AlphaFoldDB" id="A0A5D0R9L7"/>
<reference evidence="2 3" key="1">
    <citation type="submission" date="2019-08" db="EMBL/GenBank/DDBJ databases">
        <title>Identification of a novel species of the genus Boseongicola.</title>
        <authorList>
            <person name="Zhang X.-Q."/>
        </authorList>
    </citation>
    <scope>NUCLEOTIDE SEQUENCE [LARGE SCALE GENOMIC DNA]</scope>
    <source>
        <strain evidence="2 3">HY14</strain>
    </source>
</reference>
<keyword evidence="3" id="KW-1185">Reference proteome</keyword>
<proteinExistence type="predicted"/>
<feature type="signal peptide" evidence="1">
    <location>
        <begin position="1"/>
        <end position="23"/>
    </location>
</feature>
<evidence type="ECO:0000313" key="3">
    <source>
        <dbReference type="Proteomes" id="UP000322080"/>
    </source>
</evidence>
<protein>
    <recommendedName>
        <fullName evidence="4">Cytochrome c domain-containing protein</fullName>
    </recommendedName>
</protein>
<evidence type="ECO:0000256" key="1">
    <source>
        <dbReference type="SAM" id="SignalP"/>
    </source>
</evidence>